<dbReference type="EMBL" id="JARQZJ010000013">
    <property type="protein sequence ID" value="KAK9872728.1"/>
    <property type="molecule type" value="Genomic_DNA"/>
</dbReference>
<name>A0AAW1TVJ6_9CUCU</name>
<proteinExistence type="predicted"/>
<evidence type="ECO:0000313" key="2">
    <source>
        <dbReference type="Proteomes" id="UP001431783"/>
    </source>
</evidence>
<reference evidence="1 2" key="1">
    <citation type="submission" date="2023-03" db="EMBL/GenBank/DDBJ databases">
        <title>Genome insight into feeding habits of ladybird beetles.</title>
        <authorList>
            <person name="Li H.-S."/>
            <person name="Huang Y.-H."/>
            <person name="Pang H."/>
        </authorList>
    </citation>
    <scope>NUCLEOTIDE SEQUENCE [LARGE SCALE GENOMIC DNA]</scope>
    <source>
        <strain evidence="1">SYSU_2023b</strain>
        <tissue evidence="1">Whole body</tissue>
    </source>
</reference>
<organism evidence="1 2">
    <name type="scientific">Henosepilachna vigintioctopunctata</name>
    <dbReference type="NCBI Taxonomy" id="420089"/>
    <lineage>
        <taxon>Eukaryota</taxon>
        <taxon>Metazoa</taxon>
        <taxon>Ecdysozoa</taxon>
        <taxon>Arthropoda</taxon>
        <taxon>Hexapoda</taxon>
        <taxon>Insecta</taxon>
        <taxon>Pterygota</taxon>
        <taxon>Neoptera</taxon>
        <taxon>Endopterygota</taxon>
        <taxon>Coleoptera</taxon>
        <taxon>Polyphaga</taxon>
        <taxon>Cucujiformia</taxon>
        <taxon>Coccinelloidea</taxon>
        <taxon>Coccinellidae</taxon>
        <taxon>Epilachninae</taxon>
        <taxon>Epilachnini</taxon>
        <taxon>Henosepilachna</taxon>
    </lineage>
</organism>
<gene>
    <name evidence="1" type="ORF">WA026_019509</name>
</gene>
<evidence type="ECO:0000313" key="1">
    <source>
        <dbReference type="EMBL" id="KAK9872728.1"/>
    </source>
</evidence>
<comment type="caution">
    <text evidence="1">The sequence shown here is derived from an EMBL/GenBank/DDBJ whole genome shotgun (WGS) entry which is preliminary data.</text>
</comment>
<dbReference type="Proteomes" id="UP001431783">
    <property type="component" value="Unassembled WGS sequence"/>
</dbReference>
<sequence length="141" mass="16212">MRQLRGKSVSHEISYFICDNNILTNKEDTVEKFADIYESNSSNSNYGKEFLNHKINEELKPHIEENNEEHTLNLKITYEELVETIRQTPDSSPGHDNLPYAFIRNLPDPGQATTIVFVSIEKTYYKTTLSIAFGNNGKIKI</sequence>
<accession>A0AAW1TVJ6</accession>
<dbReference type="AlphaFoldDB" id="A0AAW1TVJ6"/>
<keyword evidence="2" id="KW-1185">Reference proteome</keyword>
<protein>
    <submittedName>
        <fullName evidence="1">Uncharacterized protein</fullName>
    </submittedName>
</protein>